<comment type="cofactor">
    <cofactor evidence="1">
        <name>Mn(2+)</name>
        <dbReference type="ChEBI" id="CHEBI:29035"/>
    </cofactor>
</comment>
<dbReference type="GO" id="GO:0046872">
    <property type="term" value="F:metal ion binding"/>
    <property type="evidence" value="ECO:0007669"/>
    <property type="project" value="UniProtKB-KW"/>
</dbReference>
<dbReference type="GO" id="GO:0005634">
    <property type="term" value="C:nucleus"/>
    <property type="evidence" value="ECO:0007669"/>
    <property type="project" value="TreeGrafter"/>
</dbReference>
<reference evidence="10" key="1">
    <citation type="submission" date="2025-08" db="UniProtKB">
        <authorList>
            <consortium name="RefSeq"/>
        </authorList>
    </citation>
    <scope>IDENTIFICATION</scope>
</reference>
<dbReference type="FunFam" id="3.90.79.10:FF:000022">
    <property type="entry name" value="Nudix hydrolase 17, mitochondrial"/>
    <property type="match status" value="1"/>
</dbReference>
<keyword evidence="6" id="KW-0460">Magnesium</keyword>
<feature type="domain" description="Nudix hydrolase" evidence="8">
    <location>
        <begin position="19"/>
        <end position="155"/>
    </location>
</feature>
<proteinExistence type="inferred from homology"/>
<gene>
    <name evidence="10" type="primary">LOC120282624</name>
</gene>
<dbReference type="PANTHER" id="PTHR12629">
    <property type="entry name" value="DIPHOSPHOINOSITOL POLYPHOSPHATE PHOSPHOHYDROLASE"/>
    <property type="match status" value="1"/>
</dbReference>
<evidence type="ECO:0000256" key="5">
    <source>
        <dbReference type="ARBA" id="ARBA00022801"/>
    </source>
</evidence>
<dbReference type="Gene3D" id="3.90.79.10">
    <property type="entry name" value="Nucleoside Triphosphate Pyrophosphohydrolase"/>
    <property type="match status" value="1"/>
</dbReference>
<dbReference type="InterPro" id="IPR000086">
    <property type="entry name" value="NUDIX_hydrolase_dom"/>
</dbReference>
<comment type="similarity">
    <text evidence="3">Belongs to the Nudix hydrolase family.</text>
</comment>
<dbReference type="RefSeq" id="XP_039145394.1">
    <property type="nucleotide sequence ID" value="XM_039289460.1"/>
</dbReference>
<dbReference type="CDD" id="cd04666">
    <property type="entry name" value="NUDIX_DIPP2_like_Nudt4"/>
    <property type="match status" value="1"/>
</dbReference>
<dbReference type="GO" id="GO:0016462">
    <property type="term" value="F:pyrophosphatase activity"/>
    <property type="evidence" value="ECO:0007669"/>
    <property type="project" value="InterPro"/>
</dbReference>
<dbReference type="GeneID" id="120282624"/>
<dbReference type="SUPFAM" id="SSF55811">
    <property type="entry name" value="Nudix"/>
    <property type="match status" value="1"/>
</dbReference>
<evidence type="ECO:0000259" key="8">
    <source>
        <dbReference type="PROSITE" id="PS51462"/>
    </source>
</evidence>
<dbReference type="InterPro" id="IPR015797">
    <property type="entry name" value="NUDIX_hydrolase-like_dom_sf"/>
</dbReference>
<keyword evidence="9" id="KW-1185">Reference proteome</keyword>
<keyword evidence="5" id="KW-0378">Hydrolase</keyword>
<name>A0AB40D546_DIOCR</name>
<dbReference type="PANTHER" id="PTHR12629:SF42">
    <property type="entry name" value="OS02G0734300 PROTEIN"/>
    <property type="match status" value="1"/>
</dbReference>
<evidence type="ECO:0000256" key="4">
    <source>
        <dbReference type="ARBA" id="ARBA00022723"/>
    </source>
</evidence>
<dbReference type="InterPro" id="IPR047198">
    <property type="entry name" value="DDP-like_NUDIX"/>
</dbReference>
<evidence type="ECO:0000256" key="6">
    <source>
        <dbReference type="ARBA" id="ARBA00022842"/>
    </source>
</evidence>
<evidence type="ECO:0000256" key="2">
    <source>
        <dbReference type="ARBA" id="ARBA00001946"/>
    </source>
</evidence>
<comment type="cofactor">
    <cofactor evidence="2">
        <name>Mg(2+)</name>
        <dbReference type="ChEBI" id="CHEBI:18420"/>
    </cofactor>
</comment>
<accession>A0AB40D546</accession>
<evidence type="ECO:0000256" key="1">
    <source>
        <dbReference type="ARBA" id="ARBA00001936"/>
    </source>
</evidence>
<sequence>MVGLVSRQGRQLQRYNSNGYRLVVGCIPYRLKKEEGKISDDEVLEILVITSQKGHGMMFPKGGWEIDESMKQAAFREAMEEAGVIGTIECDLGKWLYRSKRNNNFHEGFMFGLNVTKELLQWPEMDTRKRKWVTVEEVRAGCQHQWMTEALERLVASLPVQVDIKVLKSFRKIDHVSM</sequence>
<dbReference type="InterPro" id="IPR020084">
    <property type="entry name" value="NUDIX_hydrolase_CS"/>
</dbReference>
<evidence type="ECO:0000313" key="9">
    <source>
        <dbReference type="Proteomes" id="UP001515500"/>
    </source>
</evidence>
<dbReference type="PROSITE" id="PS51462">
    <property type="entry name" value="NUDIX"/>
    <property type="match status" value="1"/>
</dbReference>
<keyword evidence="4" id="KW-0479">Metal-binding</keyword>
<organism evidence="9 10">
    <name type="scientific">Dioscorea cayennensis subsp. rotundata</name>
    <name type="common">White Guinea yam</name>
    <name type="synonym">Dioscorea rotundata</name>
    <dbReference type="NCBI Taxonomy" id="55577"/>
    <lineage>
        <taxon>Eukaryota</taxon>
        <taxon>Viridiplantae</taxon>
        <taxon>Streptophyta</taxon>
        <taxon>Embryophyta</taxon>
        <taxon>Tracheophyta</taxon>
        <taxon>Spermatophyta</taxon>
        <taxon>Magnoliopsida</taxon>
        <taxon>Liliopsida</taxon>
        <taxon>Dioscoreales</taxon>
        <taxon>Dioscoreaceae</taxon>
        <taxon>Dioscorea</taxon>
    </lineage>
</organism>
<protein>
    <submittedName>
        <fullName evidence="10">Nudix hydrolase 4-like</fullName>
    </submittedName>
</protein>
<dbReference type="AlphaFoldDB" id="A0AB40D546"/>
<dbReference type="GO" id="GO:0005737">
    <property type="term" value="C:cytoplasm"/>
    <property type="evidence" value="ECO:0007669"/>
    <property type="project" value="TreeGrafter"/>
</dbReference>
<dbReference type="Proteomes" id="UP001515500">
    <property type="component" value="Chromosome 18"/>
</dbReference>
<evidence type="ECO:0000313" key="10">
    <source>
        <dbReference type="RefSeq" id="XP_039145394.1"/>
    </source>
</evidence>
<evidence type="ECO:0000256" key="7">
    <source>
        <dbReference type="ARBA" id="ARBA00023211"/>
    </source>
</evidence>
<keyword evidence="7" id="KW-0464">Manganese</keyword>
<dbReference type="Pfam" id="PF00293">
    <property type="entry name" value="NUDIX"/>
    <property type="match status" value="1"/>
</dbReference>
<evidence type="ECO:0000256" key="3">
    <source>
        <dbReference type="ARBA" id="ARBA00005582"/>
    </source>
</evidence>
<dbReference type="PROSITE" id="PS00893">
    <property type="entry name" value="NUDIX_BOX"/>
    <property type="match status" value="1"/>
</dbReference>